<accession>A0A6L2Q6X9</accession>
<gene>
    <name evidence="1" type="ORF">Cfor_04017</name>
</gene>
<protein>
    <recommendedName>
        <fullName evidence="3">Ig-like domain-containing protein</fullName>
    </recommendedName>
</protein>
<reference evidence="2" key="1">
    <citation type="submission" date="2020-01" db="EMBL/GenBank/DDBJ databases">
        <title>Draft genome sequence of the Termite Coptotermes fromosanus.</title>
        <authorList>
            <person name="Itakura S."/>
            <person name="Yosikawa Y."/>
            <person name="Umezawa K."/>
        </authorList>
    </citation>
    <scope>NUCLEOTIDE SEQUENCE [LARGE SCALE GENOMIC DNA]</scope>
</reference>
<name>A0A6L2Q6X9_COPFO</name>
<dbReference type="PANTHER" id="PTHR21261">
    <property type="entry name" value="BEAT PROTEIN"/>
    <property type="match status" value="1"/>
</dbReference>
<dbReference type="InParanoid" id="A0A6L2Q6X9"/>
<evidence type="ECO:0000313" key="1">
    <source>
        <dbReference type="EMBL" id="GFG40693.1"/>
    </source>
</evidence>
<dbReference type="Proteomes" id="UP000502823">
    <property type="component" value="Unassembled WGS sequence"/>
</dbReference>
<dbReference type="EMBL" id="BLKM01002325">
    <property type="protein sequence ID" value="GFG40693.1"/>
    <property type="molecule type" value="Genomic_DNA"/>
</dbReference>
<comment type="caution">
    <text evidence="1">The sequence shown here is derived from an EMBL/GenBank/DDBJ whole genome shotgun (WGS) entry which is preliminary data.</text>
</comment>
<dbReference type="AlphaFoldDB" id="A0A6L2Q6X9"/>
<sequence length="113" mass="12791">MSRFIVELKLPRYVMVGDSALLQCDHNVRMEHLHRVNWLRNGKKIFQFVKGRTPPFSNFSIPGAELDQVRHNLNRRYKRGENGWHPVGGCSDSVGVGKYEGVQVAVCVGGVQN</sequence>
<evidence type="ECO:0000313" key="2">
    <source>
        <dbReference type="Proteomes" id="UP000502823"/>
    </source>
</evidence>
<keyword evidence="2" id="KW-1185">Reference proteome</keyword>
<dbReference type="PANTHER" id="PTHR21261:SF3">
    <property type="entry name" value="BEATEN PATH VII"/>
    <property type="match status" value="1"/>
</dbReference>
<organism evidence="1 2">
    <name type="scientific">Coptotermes formosanus</name>
    <name type="common">Formosan subterranean termite</name>
    <dbReference type="NCBI Taxonomy" id="36987"/>
    <lineage>
        <taxon>Eukaryota</taxon>
        <taxon>Metazoa</taxon>
        <taxon>Ecdysozoa</taxon>
        <taxon>Arthropoda</taxon>
        <taxon>Hexapoda</taxon>
        <taxon>Insecta</taxon>
        <taxon>Pterygota</taxon>
        <taxon>Neoptera</taxon>
        <taxon>Polyneoptera</taxon>
        <taxon>Dictyoptera</taxon>
        <taxon>Blattodea</taxon>
        <taxon>Blattoidea</taxon>
        <taxon>Termitoidae</taxon>
        <taxon>Rhinotermitidae</taxon>
        <taxon>Coptotermes</taxon>
    </lineage>
</organism>
<evidence type="ECO:0008006" key="3">
    <source>
        <dbReference type="Google" id="ProtNLM"/>
    </source>
</evidence>
<dbReference type="OrthoDB" id="8915289at2759"/>
<proteinExistence type="predicted"/>